<organism evidence="2 3">
    <name type="scientific">Clostridium beijerinckii</name>
    <name type="common">Clostridium MP</name>
    <dbReference type="NCBI Taxonomy" id="1520"/>
    <lineage>
        <taxon>Bacteria</taxon>
        <taxon>Bacillati</taxon>
        <taxon>Bacillota</taxon>
        <taxon>Clostridia</taxon>
        <taxon>Eubacteriales</taxon>
        <taxon>Clostridiaceae</taxon>
        <taxon>Clostridium</taxon>
    </lineage>
</organism>
<dbReference type="Proteomes" id="UP000031866">
    <property type="component" value="Chromosome"/>
</dbReference>
<dbReference type="PANTHER" id="PTHR38032:SF1">
    <property type="entry name" value="RNA-BINDING PROTEIN KHPB N-TERMINAL DOMAIN-CONTAINING PROTEIN"/>
    <property type="match status" value="1"/>
</dbReference>
<feature type="domain" description="RNA-binding protein KhpB N-terminal" evidence="1">
    <location>
        <begin position="4"/>
        <end position="51"/>
    </location>
</feature>
<accession>A0A0B5QP41</accession>
<dbReference type="EMBL" id="CP010086">
    <property type="protein sequence ID" value="AJG98613.1"/>
    <property type="molecule type" value="Genomic_DNA"/>
</dbReference>
<dbReference type="InterPro" id="IPR005646">
    <property type="entry name" value="FapA"/>
</dbReference>
<dbReference type="Pfam" id="PF03961">
    <property type="entry name" value="FapA"/>
    <property type="match status" value="1"/>
</dbReference>
<evidence type="ECO:0000313" key="3">
    <source>
        <dbReference type="Proteomes" id="UP000031866"/>
    </source>
</evidence>
<dbReference type="SMART" id="SM01245">
    <property type="entry name" value="Jag_N"/>
    <property type="match status" value="1"/>
</dbReference>
<name>A0A0B5QP41_CLOBE</name>
<evidence type="ECO:0000259" key="1">
    <source>
        <dbReference type="SMART" id="SM01245"/>
    </source>
</evidence>
<protein>
    <recommendedName>
        <fullName evidence="1">RNA-binding protein KhpB N-terminal domain-containing protein</fullName>
    </recommendedName>
</protein>
<dbReference type="RefSeq" id="WP_041895891.1">
    <property type="nucleotide sequence ID" value="NZ_CP010086.2"/>
</dbReference>
<dbReference type="KEGG" id="cbei:LF65_02015"/>
<dbReference type="AlphaFoldDB" id="A0A0B5QP41"/>
<dbReference type="Pfam" id="PF20250">
    <property type="entry name" value="FapA_N"/>
    <property type="match status" value="1"/>
</dbReference>
<reference evidence="3" key="1">
    <citation type="submission" date="2014-12" db="EMBL/GenBank/DDBJ databases">
        <title>Genome sequence of Clostridium beijerinckii strain 59B.</title>
        <authorList>
            <person name="Little G.T."/>
            <person name="Minton N.P."/>
        </authorList>
    </citation>
    <scope>NUCLEOTIDE SEQUENCE [LARGE SCALE GENOMIC DNA]</scope>
    <source>
        <strain evidence="3">59B</strain>
    </source>
</reference>
<proteinExistence type="predicted"/>
<dbReference type="InterPro" id="IPR046865">
    <property type="entry name" value="FapA_b_solenoid"/>
</dbReference>
<sequence>MNRTYVGKYLDECLNNASKELNVAEEDLNYKIIKDNHSFINKKVEIEVMDVDLYSSSSNNHLNYTEDFTKDVAKKRVVINEDNVINNDENGVKVENGDVVVIEGLSKVYKEQITIRPCEKIKLFINGELCSEKGPYEITQSDKIDYIGEKIEQVKKISVNISVDKMKGYIKVEYKPAYVYKLRDKPMAKDLILKAMKVEEDYPKKYTLTEIKEILRQNKITDGIIYKNLIEACALGNGEETLIAEGISAIDDTPNEIKVLFDIGEKRIVNENSNEKIDYRNVYSISSISEGQVLAEIIQGKNGQDGKNICGEVLKKKTVKSRPIKIGDGCKVEGNSIIATKTGRPSSKNGILSVNSLYNIQDVDIKSGNIFFVGDVYIKGNVKEGMKVKSGNSLTIEKNVDISTIVAGGEINIKGSVIKSTVLTGQVDMEKKMYLEKLNEYKDIISKLISAVEKLNESSNNSKKISELVKILIENRYKSIPKLSLNIITHSICEDSDNNDLVSFIRSKMMGLNLSKIESIEDLRNLEELITNEIELLEDNMIIPADIYIGYCQDSLIKSTGNIIIKDKGQYVSNLTALNDIIFLRDDSVARGGVISARGNIKLGIVGSPSGVTTKLEVLQGGIITAKIAYSNTVFCFGERLKTLDVSSKDIKAYVNKEGEIIIEKFVL</sequence>
<gene>
    <name evidence="2" type="ORF">LF65_02015</name>
</gene>
<evidence type="ECO:0000313" key="2">
    <source>
        <dbReference type="EMBL" id="AJG98613.1"/>
    </source>
</evidence>
<dbReference type="PANTHER" id="PTHR38032">
    <property type="entry name" value="POLYMERASE-RELATED"/>
    <property type="match status" value="1"/>
</dbReference>
<dbReference type="STRING" id="1520.LF65_02015"/>
<dbReference type="InterPro" id="IPR032782">
    <property type="entry name" value="KhpB_N"/>
</dbReference>
<dbReference type="InterPro" id="IPR046866">
    <property type="entry name" value="FapA_N"/>
</dbReference>
<dbReference type="OrthoDB" id="1279at2"/>